<dbReference type="EMBL" id="CM035412">
    <property type="protein sequence ID" value="KAH7433397.1"/>
    <property type="molecule type" value="Genomic_DNA"/>
</dbReference>
<dbReference type="OMA" id="KNINDQP"/>
<feature type="compositionally biased region" description="Polar residues" evidence="2">
    <location>
        <begin position="306"/>
        <end position="316"/>
    </location>
</feature>
<feature type="compositionally biased region" description="Polar residues" evidence="2">
    <location>
        <begin position="956"/>
        <end position="971"/>
    </location>
</feature>
<feature type="coiled-coil region" evidence="1">
    <location>
        <begin position="851"/>
        <end position="888"/>
    </location>
</feature>
<protein>
    <submittedName>
        <fullName evidence="3">Uncharacterized protein</fullName>
    </submittedName>
</protein>
<sequence>MATENAHGMDADEELIKELVALQEVPVMAKLQSLLRSICSRLAVQGSKIEKAEEQGRIAALLKDEFEHLSKNALDELKAEQEKEKNDWIKLIEDKLKGIDDIMKQYGDIVAALQGVDLSILQSLPSRLSAIEEKTPGLWGARDGDHFADAHEPTVVNDSVDARNNYYPDEQFTLPFSERNESLQAYFDDQNDKILRLEEQIKELKSAMLDSGKAYSSDIESLQKICRNLRSDIDMIPILDVPSHREGVHGAVPVNPDLTGALSEIQSRLQRKADNDTVTQLIRSTAQTKEGLEKVKLAMDELKQQVRSTTQPTSKRGSLMVSQPPAMDGTMIDVSSQKDIEVNPKIISEIIAEEKVKASVDGDLMNNRLKSVEEGLIALATQLAGKADRKDFNGLQIQLSLLESSHPNTLLPAMSTFHPESALMESTPSLLDQTLPNQETKEDINEHSLIQKEQSSGSSDQFAKKEDHTPAVQQNFQHEEVNCDMIPSNEVQKLKTAFVAFQLSLQKLQELISQKADRDELLQLHDSIYRQQKPEGSVSQLPFHLPLQYPQAPSHGSENIDNEAFKSLMLEVDSLNDKMKKLEERSDLNVLITKRLENFAQPAATVAENTESLNEVKAAINEHADRMMEYADTLLQMEALLASKADASGLQALRQSILELKKRSKESTLGIHPPLSGSISHTIQPSQYALAAEKVQQHEMMLDKLLKDMQLLGAGILVLSGHNYGENQGTEIEKKEQAGQEAQETNLEAYHIGGSIEEKHEKQNLLADGSAADVTHYPLTHADSKDHASQLNDEISGQPYGQISGQNETANTQNTIMEVEEALQERLIKPKGDADVVNKLAEEFLPLSNKLKELNDTLRNLQDNTAEKDELNKMKNYLKQRLDRAETAMFSGKGLPGFKCMSCAHRLEKLNPNRAEFVPTNSMPRQVLPMHSAERLYHRDGELDSPRALVTPPMGENQSKGFATNSKQLLSQGPLESLGGQSPVKSRPAKKK</sequence>
<feature type="compositionally biased region" description="Polar residues" evidence="2">
    <location>
        <begin position="451"/>
        <end position="461"/>
    </location>
</feature>
<name>A0A8T2UHP8_CERRI</name>
<evidence type="ECO:0000313" key="4">
    <source>
        <dbReference type="Proteomes" id="UP000825935"/>
    </source>
</evidence>
<dbReference type="EMBL" id="CM035412">
    <property type="protein sequence ID" value="KAH7433400.1"/>
    <property type="molecule type" value="Genomic_DNA"/>
</dbReference>
<gene>
    <name evidence="3" type="ORF">KP509_07G067400</name>
</gene>
<feature type="region of interest" description="Disordered" evidence="2">
    <location>
        <begin position="306"/>
        <end position="327"/>
    </location>
</feature>
<accession>A0A8T2UHP8</accession>
<proteinExistence type="predicted"/>
<dbReference type="Proteomes" id="UP000825935">
    <property type="component" value="Chromosome 7"/>
</dbReference>
<feature type="region of interest" description="Disordered" evidence="2">
    <location>
        <begin position="944"/>
        <end position="992"/>
    </location>
</feature>
<keyword evidence="4" id="KW-1185">Reference proteome</keyword>
<evidence type="ECO:0000313" key="3">
    <source>
        <dbReference type="EMBL" id="KAH7433396.1"/>
    </source>
</evidence>
<evidence type="ECO:0000256" key="1">
    <source>
        <dbReference type="SAM" id="Coils"/>
    </source>
</evidence>
<dbReference type="AlphaFoldDB" id="A0A8T2UHP8"/>
<feature type="coiled-coil region" evidence="1">
    <location>
        <begin position="180"/>
        <end position="207"/>
    </location>
</feature>
<evidence type="ECO:0000256" key="2">
    <source>
        <dbReference type="SAM" id="MobiDB-lite"/>
    </source>
</evidence>
<keyword evidence="1" id="KW-0175">Coiled coil</keyword>
<reference evidence="3" key="1">
    <citation type="submission" date="2021-08" db="EMBL/GenBank/DDBJ databases">
        <title>WGS assembly of Ceratopteris richardii.</title>
        <authorList>
            <person name="Marchant D.B."/>
            <person name="Chen G."/>
            <person name="Jenkins J."/>
            <person name="Shu S."/>
            <person name="Leebens-Mack J."/>
            <person name="Grimwood J."/>
            <person name="Schmutz J."/>
            <person name="Soltis P."/>
            <person name="Soltis D."/>
            <person name="Chen Z.-H."/>
        </authorList>
    </citation>
    <scope>NUCLEOTIDE SEQUENCE</scope>
    <source>
        <strain evidence="3">Whitten #5841</strain>
        <tissue evidence="3">Leaf</tissue>
    </source>
</reference>
<comment type="caution">
    <text evidence="3">The sequence shown here is derived from an EMBL/GenBank/DDBJ whole genome shotgun (WGS) entry which is preliminary data.</text>
</comment>
<dbReference type="OrthoDB" id="1924974at2759"/>
<organism evidence="3 4">
    <name type="scientific">Ceratopteris richardii</name>
    <name type="common">Triangle waterfern</name>
    <dbReference type="NCBI Taxonomy" id="49495"/>
    <lineage>
        <taxon>Eukaryota</taxon>
        <taxon>Viridiplantae</taxon>
        <taxon>Streptophyta</taxon>
        <taxon>Embryophyta</taxon>
        <taxon>Tracheophyta</taxon>
        <taxon>Polypodiopsida</taxon>
        <taxon>Polypodiidae</taxon>
        <taxon>Polypodiales</taxon>
        <taxon>Pteridineae</taxon>
        <taxon>Pteridaceae</taxon>
        <taxon>Parkerioideae</taxon>
        <taxon>Ceratopteris</taxon>
    </lineage>
</organism>
<feature type="region of interest" description="Disordered" evidence="2">
    <location>
        <begin position="449"/>
        <end position="469"/>
    </location>
</feature>
<dbReference type="EMBL" id="CM035412">
    <property type="protein sequence ID" value="KAH7433396.1"/>
    <property type="molecule type" value="Genomic_DNA"/>
</dbReference>